<dbReference type="Proteomes" id="UP001381693">
    <property type="component" value="Unassembled WGS sequence"/>
</dbReference>
<accession>A0AAN8WZU9</accession>
<dbReference type="EMBL" id="JAXCGZ010016235">
    <property type="protein sequence ID" value="KAK7069499.1"/>
    <property type="molecule type" value="Genomic_DNA"/>
</dbReference>
<reference evidence="2 3" key="1">
    <citation type="submission" date="2023-11" db="EMBL/GenBank/DDBJ databases">
        <title>Halocaridina rubra genome assembly.</title>
        <authorList>
            <person name="Smith C."/>
        </authorList>
    </citation>
    <scope>NUCLEOTIDE SEQUENCE [LARGE SCALE GENOMIC DNA]</scope>
    <source>
        <strain evidence="2">EP-1</strain>
        <tissue evidence="2">Whole</tissue>
    </source>
</reference>
<feature type="region of interest" description="Disordered" evidence="1">
    <location>
        <begin position="10"/>
        <end position="120"/>
    </location>
</feature>
<feature type="compositionally biased region" description="Basic and acidic residues" evidence="1">
    <location>
        <begin position="10"/>
        <end position="35"/>
    </location>
</feature>
<organism evidence="2 3">
    <name type="scientific">Halocaridina rubra</name>
    <name type="common">Hawaiian red shrimp</name>
    <dbReference type="NCBI Taxonomy" id="373956"/>
    <lineage>
        <taxon>Eukaryota</taxon>
        <taxon>Metazoa</taxon>
        <taxon>Ecdysozoa</taxon>
        <taxon>Arthropoda</taxon>
        <taxon>Crustacea</taxon>
        <taxon>Multicrustacea</taxon>
        <taxon>Malacostraca</taxon>
        <taxon>Eumalacostraca</taxon>
        <taxon>Eucarida</taxon>
        <taxon>Decapoda</taxon>
        <taxon>Pleocyemata</taxon>
        <taxon>Caridea</taxon>
        <taxon>Atyoidea</taxon>
        <taxon>Atyidae</taxon>
        <taxon>Halocaridina</taxon>
    </lineage>
</organism>
<protein>
    <submittedName>
        <fullName evidence="2">Uncharacterized protein</fullName>
    </submittedName>
</protein>
<gene>
    <name evidence="2" type="ORF">SK128_004613</name>
</gene>
<evidence type="ECO:0000313" key="3">
    <source>
        <dbReference type="Proteomes" id="UP001381693"/>
    </source>
</evidence>
<proteinExistence type="predicted"/>
<evidence type="ECO:0000313" key="2">
    <source>
        <dbReference type="EMBL" id="KAK7069499.1"/>
    </source>
</evidence>
<name>A0AAN8WZU9_HALRR</name>
<evidence type="ECO:0000256" key="1">
    <source>
        <dbReference type="SAM" id="MobiDB-lite"/>
    </source>
</evidence>
<comment type="caution">
    <text evidence="2">The sequence shown here is derived from an EMBL/GenBank/DDBJ whole genome shotgun (WGS) entry which is preliminary data.</text>
</comment>
<keyword evidence="3" id="KW-1185">Reference proteome</keyword>
<sequence length="134" mass="15248">MIVYFCRQESHVNEDQGKAASSLEDRESRGKKIDESLATQKSLGKEMIDESLATQKSLGKEEIDESLDTQKSLEKEKIDESFDMQKALGKEKIDESLDMQKSPKRVNSWERDPDLPQTGVGRTLHLPLHFQALL</sequence>
<feature type="compositionally biased region" description="Basic and acidic residues" evidence="1">
    <location>
        <begin position="71"/>
        <end position="80"/>
    </location>
</feature>
<dbReference type="AlphaFoldDB" id="A0AAN8WZU9"/>